<evidence type="ECO:0000313" key="2">
    <source>
        <dbReference type="Proteomes" id="UP001143910"/>
    </source>
</evidence>
<dbReference type="Proteomes" id="UP001143910">
    <property type="component" value="Unassembled WGS sequence"/>
</dbReference>
<keyword evidence="2" id="KW-1185">Reference proteome</keyword>
<protein>
    <submittedName>
        <fullName evidence="1">Uncharacterized protein</fullName>
    </submittedName>
</protein>
<comment type="caution">
    <text evidence="1">The sequence shown here is derived from an EMBL/GenBank/DDBJ whole genome shotgun (WGS) entry which is preliminary data.</text>
</comment>
<reference evidence="1" key="1">
    <citation type="submission" date="2022-08" db="EMBL/GenBank/DDBJ databases">
        <title>Genome Sequence of Lecanicillium fungicola.</title>
        <authorList>
            <person name="Buettner E."/>
        </authorList>
    </citation>
    <scope>NUCLEOTIDE SEQUENCE</scope>
    <source>
        <strain evidence="1">Babe33</strain>
    </source>
</reference>
<organism evidence="1 2">
    <name type="scientific">Zarea fungicola</name>
    <dbReference type="NCBI Taxonomy" id="93591"/>
    <lineage>
        <taxon>Eukaryota</taxon>
        <taxon>Fungi</taxon>
        <taxon>Dikarya</taxon>
        <taxon>Ascomycota</taxon>
        <taxon>Pezizomycotina</taxon>
        <taxon>Sordariomycetes</taxon>
        <taxon>Hypocreomycetidae</taxon>
        <taxon>Hypocreales</taxon>
        <taxon>Cordycipitaceae</taxon>
        <taxon>Zarea</taxon>
    </lineage>
</organism>
<dbReference type="EMBL" id="JANJQO010000048">
    <property type="protein sequence ID" value="KAJ2982999.1"/>
    <property type="molecule type" value="Genomic_DNA"/>
</dbReference>
<name>A0ACC1NVU7_9HYPO</name>
<evidence type="ECO:0000313" key="1">
    <source>
        <dbReference type="EMBL" id="KAJ2982999.1"/>
    </source>
</evidence>
<accession>A0ACC1NVU7</accession>
<gene>
    <name evidence="1" type="ORF">NQ176_g1017</name>
</gene>
<sequence>MKFLSVIVASLLSVAAANVDEAASSDGLAKRDSGSISCSNTSVGSGCGRSSCSQAAHRWFANINGQGYDAGIFSGLCTTTPSRFPERRNVNGKDLTFWQTADGCWNVQYDGKHGWCCGASAGGSCRFSN</sequence>
<proteinExistence type="predicted"/>